<dbReference type="AlphaFoldDB" id="A0A1C3VVW3"/>
<dbReference type="OrthoDB" id="8404005at2"/>
<name>A0A1C3VVW3_9HYPH</name>
<evidence type="ECO:0000313" key="5">
    <source>
        <dbReference type="Proteomes" id="UP000186228"/>
    </source>
</evidence>
<feature type="compositionally biased region" description="Basic and acidic residues" evidence="1">
    <location>
        <begin position="106"/>
        <end position="118"/>
    </location>
</feature>
<feature type="compositionally biased region" description="Low complexity" evidence="1">
    <location>
        <begin position="119"/>
        <end position="165"/>
    </location>
</feature>
<gene>
    <name evidence="4" type="ORF">GA0061100_108192</name>
</gene>
<accession>A0A1C3VVW3</accession>
<dbReference type="PROSITE" id="PS50222">
    <property type="entry name" value="EF_HAND_2"/>
    <property type="match status" value="2"/>
</dbReference>
<dbReference type="PROSITE" id="PS00018">
    <property type="entry name" value="EF_HAND_1"/>
    <property type="match status" value="1"/>
</dbReference>
<evidence type="ECO:0000259" key="3">
    <source>
        <dbReference type="PROSITE" id="PS50222"/>
    </source>
</evidence>
<sequence>MNGKKLLLAGLSATLLLSGAAQVALAASHDGDGRDRHHHQGRWHRPHFSPEVLYVRMLKEFGNPGDTKLTKDEVKAGVDKIFDQIDVNHDGEITPGEYRAYRQEQMKQWRAEHAKADGDQTQNGQAQGGDQAQGNQAQGNQAQSNQAPADQSKSDQAQNDQAQNDNDNDKGGEGHRHHRPHGRFMHEGGFMRGAMIFRFADTDQSGQISKKEAEDAMNKLFDRLDRNHDGVVNLDDMPGRPLL</sequence>
<evidence type="ECO:0000256" key="1">
    <source>
        <dbReference type="SAM" id="MobiDB-lite"/>
    </source>
</evidence>
<feature type="region of interest" description="Disordered" evidence="1">
    <location>
        <begin position="106"/>
        <end position="186"/>
    </location>
</feature>
<proteinExistence type="predicted"/>
<keyword evidence="5" id="KW-1185">Reference proteome</keyword>
<dbReference type="STRING" id="52131.GA0061100_108192"/>
<dbReference type="SMART" id="SM00054">
    <property type="entry name" value="EFh"/>
    <property type="match status" value="2"/>
</dbReference>
<feature type="domain" description="EF-hand" evidence="3">
    <location>
        <begin position="196"/>
        <end position="223"/>
    </location>
</feature>
<dbReference type="GO" id="GO:0005509">
    <property type="term" value="F:calcium ion binding"/>
    <property type="evidence" value="ECO:0007669"/>
    <property type="project" value="InterPro"/>
</dbReference>
<dbReference type="Proteomes" id="UP000186228">
    <property type="component" value="Unassembled WGS sequence"/>
</dbReference>
<dbReference type="RefSeq" id="WP_075855383.1">
    <property type="nucleotide sequence ID" value="NZ_FMAC01000008.1"/>
</dbReference>
<feature type="domain" description="EF-hand" evidence="3">
    <location>
        <begin position="73"/>
        <end position="108"/>
    </location>
</feature>
<dbReference type="Gene3D" id="1.10.238.10">
    <property type="entry name" value="EF-hand"/>
    <property type="match status" value="2"/>
</dbReference>
<dbReference type="InterPro" id="IPR018247">
    <property type="entry name" value="EF_Hand_1_Ca_BS"/>
</dbReference>
<dbReference type="EMBL" id="FMAC01000008">
    <property type="protein sequence ID" value="SCB31704.1"/>
    <property type="molecule type" value="Genomic_DNA"/>
</dbReference>
<organism evidence="4 5">
    <name type="scientific">Rhizobium hainanense</name>
    <dbReference type="NCBI Taxonomy" id="52131"/>
    <lineage>
        <taxon>Bacteria</taxon>
        <taxon>Pseudomonadati</taxon>
        <taxon>Pseudomonadota</taxon>
        <taxon>Alphaproteobacteria</taxon>
        <taxon>Hyphomicrobiales</taxon>
        <taxon>Rhizobiaceae</taxon>
        <taxon>Rhizobium/Agrobacterium group</taxon>
        <taxon>Rhizobium</taxon>
    </lineage>
</organism>
<dbReference type="Pfam" id="PF13202">
    <property type="entry name" value="EF-hand_5"/>
    <property type="match status" value="3"/>
</dbReference>
<evidence type="ECO:0000256" key="2">
    <source>
        <dbReference type="SAM" id="SignalP"/>
    </source>
</evidence>
<protein>
    <submittedName>
        <fullName evidence="4">EF hand</fullName>
    </submittedName>
</protein>
<dbReference type="InterPro" id="IPR011992">
    <property type="entry name" value="EF-hand-dom_pair"/>
</dbReference>
<feature type="chain" id="PRO_5008684766" evidence="2">
    <location>
        <begin position="27"/>
        <end position="243"/>
    </location>
</feature>
<dbReference type="SUPFAM" id="SSF47473">
    <property type="entry name" value="EF-hand"/>
    <property type="match status" value="1"/>
</dbReference>
<dbReference type="InterPro" id="IPR002048">
    <property type="entry name" value="EF_hand_dom"/>
</dbReference>
<evidence type="ECO:0000313" key="4">
    <source>
        <dbReference type="EMBL" id="SCB31704.1"/>
    </source>
</evidence>
<feature type="signal peptide" evidence="2">
    <location>
        <begin position="1"/>
        <end position="26"/>
    </location>
</feature>
<keyword evidence="2" id="KW-0732">Signal</keyword>
<reference evidence="5" key="1">
    <citation type="submission" date="2016-08" db="EMBL/GenBank/DDBJ databases">
        <authorList>
            <person name="Varghese N."/>
            <person name="Submissions Spin"/>
        </authorList>
    </citation>
    <scope>NUCLEOTIDE SEQUENCE [LARGE SCALE GENOMIC DNA]</scope>
    <source>
        <strain evidence="5">CCBAU 57015</strain>
    </source>
</reference>